<dbReference type="AlphaFoldDB" id="A0A4Z0W673"/>
<dbReference type="Gene3D" id="3.40.50.880">
    <property type="match status" value="1"/>
</dbReference>
<evidence type="ECO:0000256" key="3">
    <source>
        <dbReference type="ARBA" id="ARBA00055068"/>
    </source>
</evidence>
<accession>A0A4Z0W673</accession>
<keyword evidence="7" id="KW-1185">Reference proteome</keyword>
<dbReference type="PROSITE" id="PS51273">
    <property type="entry name" value="GATASE_TYPE_1"/>
    <property type="match status" value="1"/>
</dbReference>
<dbReference type="GO" id="GO:0005829">
    <property type="term" value="C:cytosol"/>
    <property type="evidence" value="ECO:0007669"/>
    <property type="project" value="TreeGrafter"/>
</dbReference>
<dbReference type="Proteomes" id="UP000297475">
    <property type="component" value="Unassembled WGS sequence"/>
</dbReference>
<dbReference type="InterPro" id="IPR011697">
    <property type="entry name" value="Peptidase_C26"/>
</dbReference>
<evidence type="ECO:0000256" key="5">
    <source>
        <dbReference type="ARBA" id="ARBA00066788"/>
    </source>
</evidence>
<evidence type="ECO:0000313" key="6">
    <source>
        <dbReference type="EMBL" id="TGG91574.1"/>
    </source>
</evidence>
<dbReference type="EC" id="3.5.1.94" evidence="5"/>
<comment type="catalytic activity">
    <reaction evidence="2">
        <text>4-(gamma-L-glutamylamino)butanoate + H2O = 4-aminobutanoate + L-glutamate</text>
        <dbReference type="Rhea" id="RHEA:19737"/>
        <dbReference type="ChEBI" id="CHEBI:15377"/>
        <dbReference type="ChEBI" id="CHEBI:29985"/>
        <dbReference type="ChEBI" id="CHEBI:58800"/>
        <dbReference type="ChEBI" id="CHEBI:59888"/>
        <dbReference type="EC" id="3.5.1.94"/>
    </reaction>
</comment>
<evidence type="ECO:0000256" key="2">
    <source>
        <dbReference type="ARBA" id="ARBA00052718"/>
    </source>
</evidence>
<comment type="function">
    <text evidence="3">Involved in the breakdown of putrescine via hydrolysis of the gamma-glutamyl linkage of gamma-glutamyl-gamma-aminobutyrate.</text>
</comment>
<dbReference type="EMBL" id="SRMF01000008">
    <property type="protein sequence ID" value="TGG91574.1"/>
    <property type="molecule type" value="Genomic_DNA"/>
</dbReference>
<dbReference type="Pfam" id="PF07722">
    <property type="entry name" value="Peptidase_C26"/>
    <property type="match status" value="1"/>
</dbReference>
<dbReference type="GO" id="GO:0006598">
    <property type="term" value="P:polyamine catabolic process"/>
    <property type="evidence" value="ECO:0007669"/>
    <property type="project" value="TreeGrafter"/>
</dbReference>
<dbReference type="PANTHER" id="PTHR43235">
    <property type="entry name" value="GLUTAMINE AMIDOTRANSFERASE PB2B2.05-RELATED"/>
    <property type="match status" value="1"/>
</dbReference>
<organism evidence="6 7">
    <name type="scientific">Natronospirillum operosum</name>
    <dbReference type="NCBI Taxonomy" id="2759953"/>
    <lineage>
        <taxon>Bacteria</taxon>
        <taxon>Pseudomonadati</taxon>
        <taxon>Pseudomonadota</taxon>
        <taxon>Gammaproteobacteria</taxon>
        <taxon>Oceanospirillales</taxon>
        <taxon>Natronospirillaceae</taxon>
        <taxon>Natronospirillum</taxon>
    </lineage>
</organism>
<evidence type="ECO:0000256" key="1">
    <source>
        <dbReference type="ARBA" id="ARBA00011083"/>
    </source>
</evidence>
<proteinExistence type="inferred from homology"/>
<name>A0A4Z0W673_9GAMM</name>
<dbReference type="GO" id="GO:0033969">
    <property type="term" value="F:gamma-glutamyl-gamma-aminobutyrate hydrolase activity"/>
    <property type="evidence" value="ECO:0007669"/>
    <property type="project" value="UniProtKB-EC"/>
</dbReference>
<dbReference type="InterPro" id="IPR044668">
    <property type="entry name" value="PuuD-like"/>
</dbReference>
<protein>
    <recommendedName>
        <fullName evidence="5">gamma-glutamyl-gamma-aminobutyrate hydrolase</fullName>
        <ecNumber evidence="5">3.5.1.94</ecNumber>
    </recommendedName>
</protein>
<dbReference type="FunFam" id="3.40.50.880:FF:000030">
    <property type="entry name" value="Gamma-glutamyl-gamma-aminobutyrate hydrolase PuuD"/>
    <property type="match status" value="1"/>
</dbReference>
<sequence length="257" mass="28279">MAHQSAPQRPLVGVVTDLKEIEPHRFFATGEKYLRALTDAADVVPVLLPLMADRVHLQEWLQRLDGVFLTGAYSNVHPRHFAQTDEIPDTQHDEARDALSLDLIRATVDAGKPLLGVCRGMQEMNVAFGGSLHQNLHLTGRYQEHREDKSQPLAVQYGPAHDVSLVPGGVLARVTGVENITVNSVHTQGVDRLASGLQVEARAEDGLVEAFSVEGARRFAVGVQWHPEWQVLEHPQNKALFTAFGDACREVAAANQR</sequence>
<reference evidence="6 7" key="1">
    <citation type="submission" date="2019-04" db="EMBL/GenBank/DDBJ databases">
        <title>Natronospirillum operosus gen. nov., sp. nov., a haloalkaliphilic satellite isolated from decaying biomass of laboratory culture of cyanobacterium Geitlerinema sp. and proposal of Natronospirillaceae fam. nov. and Saccharospirillaceae fam. nov.</title>
        <authorList>
            <person name="Kevbrin V."/>
            <person name="Boltyanskaya Y."/>
            <person name="Koziaeva V."/>
            <person name="Grouzdev D.S."/>
            <person name="Park M."/>
            <person name="Cho J."/>
        </authorList>
    </citation>
    <scope>NUCLEOTIDE SEQUENCE [LARGE SCALE GENOMIC DNA]</scope>
    <source>
        <strain evidence="6 7">G-116</strain>
    </source>
</reference>
<dbReference type="SUPFAM" id="SSF52317">
    <property type="entry name" value="Class I glutamine amidotransferase-like"/>
    <property type="match status" value="1"/>
</dbReference>
<dbReference type="OrthoDB" id="9813383at2"/>
<evidence type="ECO:0000313" key="7">
    <source>
        <dbReference type="Proteomes" id="UP000297475"/>
    </source>
</evidence>
<comment type="pathway">
    <text evidence="4">Amine and polyamine degradation; putrescine degradation; 4-aminobutanoate from putrescine: step 4/4.</text>
</comment>
<keyword evidence="6" id="KW-0378">Hydrolase</keyword>
<dbReference type="InterPro" id="IPR029062">
    <property type="entry name" value="Class_I_gatase-like"/>
</dbReference>
<gene>
    <name evidence="6" type="ORF">E4656_15605</name>
</gene>
<dbReference type="CDD" id="cd01745">
    <property type="entry name" value="GATase1_2"/>
    <property type="match status" value="1"/>
</dbReference>
<dbReference type="PANTHER" id="PTHR43235:SF1">
    <property type="entry name" value="GLUTAMINE AMIDOTRANSFERASE PB2B2.05-RELATED"/>
    <property type="match status" value="1"/>
</dbReference>
<comment type="caution">
    <text evidence="6">The sequence shown here is derived from an EMBL/GenBank/DDBJ whole genome shotgun (WGS) entry which is preliminary data.</text>
</comment>
<comment type="similarity">
    <text evidence="1">Belongs to the peptidase C26 family.</text>
</comment>
<evidence type="ECO:0000256" key="4">
    <source>
        <dbReference type="ARBA" id="ARBA00060634"/>
    </source>
</evidence>